<accession>A0ABW2TI59</accession>
<evidence type="ECO:0000256" key="1">
    <source>
        <dbReference type="SAM" id="MobiDB-lite"/>
    </source>
</evidence>
<dbReference type="EMBL" id="JBHTEY010000004">
    <property type="protein sequence ID" value="MFC7613344.1"/>
    <property type="molecule type" value="Genomic_DNA"/>
</dbReference>
<gene>
    <name evidence="2" type="ORF">ACFQV2_06690</name>
</gene>
<evidence type="ECO:0000313" key="2">
    <source>
        <dbReference type="EMBL" id="MFC7613344.1"/>
    </source>
</evidence>
<feature type="region of interest" description="Disordered" evidence="1">
    <location>
        <begin position="51"/>
        <end position="87"/>
    </location>
</feature>
<evidence type="ECO:0000313" key="3">
    <source>
        <dbReference type="Proteomes" id="UP001596512"/>
    </source>
</evidence>
<name>A0ABW2TI59_9PSEU</name>
<comment type="caution">
    <text evidence="2">The sequence shown here is derived from an EMBL/GenBank/DDBJ whole genome shotgun (WGS) entry which is preliminary data.</text>
</comment>
<proteinExistence type="predicted"/>
<dbReference type="InterPro" id="IPR002173">
    <property type="entry name" value="Carboh/pur_kinase_PfkB_CS"/>
</dbReference>
<dbReference type="Gene3D" id="3.40.1190.20">
    <property type="match status" value="1"/>
</dbReference>
<feature type="compositionally biased region" description="Polar residues" evidence="1">
    <location>
        <begin position="59"/>
        <end position="68"/>
    </location>
</feature>
<sequence length="87" mass="8676">MAGRGPRVDGNPTGAGDAAVAALADGMARGTAWPDRLRAAVAWSAAAVAAPRRARSSRTCWASRSRSPSCDDAAPPGGGAASTRVSR</sequence>
<dbReference type="Proteomes" id="UP001596512">
    <property type="component" value="Unassembled WGS sequence"/>
</dbReference>
<organism evidence="2 3">
    <name type="scientific">Actinokineospora soli</name>
    <dbReference type="NCBI Taxonomy" id="1048753"/>
    <lineage>
        <taxon>Bacteria</taxon>
        <taxon>Bacillati</taxon>
        <taxon>Actinomycetota</taxon>
        <taxon>Actinomycetes</taxon>
        <taxon>Pseudonocardiales</taxon>
        <taxon>Pseudonocardiaceae</taxon>
        <taxon>Actinokineospora</taxon>
    </lineage>
</organism>
<protein>
    <recommendedName>
        <fullName evidence="4">Carbohydrate kinase PfkB domain-containing protein</fullName>
    </recommendedName>
</protein>
<dbReference type="InterPro" id="IPR029056">
    <property type="entry name" value="Ribokinase-like"/>
</dbReference>
<dbReference type="SUPFAM" id="SSF53613">
    <property type="entry name" value="Ribokinase-like"/>
    <property type="match status" value="1"/>
</dbReference>
<evidence type="ECO:0008006" key="4">
    <source>
        <dbReference type="Google" id="ProtNLM"/>
    </source>
</evidence>
<dbReference type="PROSITE" id="PS00584">
    <property type="entry name" value="PFKB_KINASES_2"/>
    <property type="match status" value="1"/>
</dbReference>
<reference evidence="3" key="1">
    <citation type="journal article" date="2019" name="Int. J. Syst. Evol. Microbiol.">
        <title>The Global Catalogue of Microorganisms (GCM) 10K type strain sequencing project: providing services to taxonomists for standard genome sequencing and annotation.</title>
        <authorList>
            <consortium name="The Broad Institute Genomics Platform"/>
            <consortium name="The Broad Institute Genome Sequencing Center for Infectious Disease"/>
            <person name="Wu L."/>
            <person name="Ma J."/>
        </authorList>
    </citation>
    <scope>NUCLEOTIDE SEQUENCE [LARGE SCALE GENOMIC DNA]</scope>
    <source>
        <strain evidence="3">JCM 17695</strain>
    </source>
</reference>
<keyword evidence="3" id="KW-1185">Reference proteome</keyword>